<name>A0A0J0XSS3_9TREE</name>
<dbReference type="AlphaFoldDB" id="A0A0J0XSS3"/>
<feature type="transmembrane region" description="Helical" evidence="2">
    <location>
        <begin position="338"/>
        <end position="358"/>
    </location>
</feature>
<sequence length="362" mass="38782">MARIPQMYEVRTHSHSAPAPSNPAPAPATNPFATPNSSVTNLGAPPRDDDRNSTNLSSIGGLLMSSSWDDAPKIRQGRARSSTIVHAPSPAPTAHEYSSSTLHARVQSLEGELDDDNHRSFFSDASGPIAPARVGASASAPPPRGDSLREGQPPAGGSGMTFPVATPSPRIQQAPLPQSYPESPYQQPRPPQGMQGNPQGQGPPAGILQPRPQRPGIQVALPVFAGAAPVSPMLAAPPRAHFSPMVPSPSPSNDNASIRGHDFLREKNATFREGEEEVFTPFSPRARQAGPRARAPGRKSVYSTVDFWKRLSHVARSHEKESSFLVERRRTIWRNPMFVVPLLLTLLAIAAIVVWLVVKVGA</sequence>
<evidence type="ECO:0000313" key="3">
    <source>
        <dbReference type="EMBL" id="KLT44122.1"/>
    </source>
</evidence>
<keyword evidence="2" id="KW-1133">Transmembrane helix</keyword>
<feature type="region of interest" description="Disordered" evidence="1">
    <location>
        <begin position="1"/>
        <end position="212"/>
    </location>
</feature>
<keyword evidence="2" id="KW-0472">Membrane</keyword>
<protein>
    <submittedName>
        <fullName evidence="3">Uncharacterized protein</fullName>
    </submittedName>
</protein>
<gene>
    <name evidence="3" type="ORF">CC85DRAFT_326779</name>
</gene>
<keyword evidence="2" id="KW-0812">Transmembrane</keyword>
<accession>A0A0J0XSS3</accession>
<evidence type="ECO:0000256" key="2">
    <source>
        <dbReference type="SAM" id="Phobius"/>
    </source>
</evidence>
<reference evidence="3 4" key="1">
    <citation type="submission" date="2015-03" db="EMBL/GenBank/DDBJ databases">
        <title>Genomics and transcriptomics of the oil-accumulating basidiomycete yeast T. oleaginosus allow insights into substrate utilization and the diverse evolutionary trajectories of mating systems in fungi.</title>
        <authorList>
            <consortium name="DOE Joint Genome Institute"/>
            <person name="Kourist R."/>
            <person name="Kracht O."/>
            <person name="Bracharz F."/>
            <person name="Lipzen A."/>
            <person name="Nolan M."/>
            <person name="Ohm R."/>
            <person name="Grigoriev I."/>
            <person name="Sun S."/>
            <person name="Heitman J."/>
            <person name="Bruck T."/>
            <person name="Nowrousian M."/>
        </authorList>
    </citation>
    <scope>NUCLEOTIDE SEQUENCE [LARGE SCALE GENOMIC DNA]</scope>
    <source>
        <strain evidence="3 4">IBC0246</strain>
    </source>
</reference>
<feature type="compositionally biased region" description="Low complexity" evidence="1">
    <location>
        <begin position="175"/>
        <end position="206"/>
    </location>
</feature>
<dbReference type="RefSeq" id="XP_018280613.1">
    <property type="nucleotide sequence ID" value="XM_018426496.1"/>
</dbReference>
<dbReference type="Proteomes" id="UP000053611">
    <property type="component" value="Unassembled WGS sequence"/>
</dbReference>
<feature type="compositionally biased region" description="Low complexity" evidence="1">
    <location>
        <begin position="56"/>
        <end position="67"/>
    </location>
</feature>
<dbReference type="OrthoDB" id="2596791at2759"/>
<proteinExistence type="predicted"/>
<evidence type="ECO:0000256" key="1">
    <source>
        <dbReference type="SAM" id="MobiDB-lite"/>
    </source>
</evidence>
<organism evidence="3 4">
    <name type="scientific">Cutaneotrichosporon oleaginosum</name>
    <dbReference type="NCBI Taxonomy" id="879819"/>
    <lineage>
        <taxon>Eukaryota</taxon>
        <taxon>Fungi</taxon>
        <taxon>Dikarya</taxon>
        <taxon>Basidiomycota</taxon>
        <taxon>Agaricomycotina</taxon>
        <taxon>Tremellomycetes</taxon>
        <taxon>Trichosporonales</taxon>
        <taxon>Trichosporonaceae</taxon>
        <taxon>Cutaneotrichosporon</taxon>
    </lineage>
</organism>
<dbReference type="EMBL" id="KQ087189">
    <property type="protein sequence ID" value="KLT44122.1"/>
    <property type="molecule type" value="Genomic_DNA"/>
</dbReference>
<dbReference type="GeneID" id="28987099"/>
<keyword evidence="4" id="KW-1185">Reference proteome</keyword>
<evidence type="ECO:0000313" key="4">
    <source>
        <dbReference type="Proteomes" id="UP000053611"/>
    </source>
</evidence>